<keyword evidence="2 26" id="KW-0813">Transport</keyword>
<feature type="transmembrane region" description="Helical" evidence="26">
    <location>
        <begin position="236"/>
        <end position="261"/>
    </location>
</feature>
<evidence type="ECO:0000259" key="29">
    <source>
        <dbReference type="Pfam" id="PF02932"/>
    </source>
</evidence>
<comment type="catalytic activity">
    <reaction evidence="20">
        <text>Ca(2+)(in) = Ca(2+)(out)</text>
        <dbReference type="Rhea" id="RHEA:29671"/>
        <dbReference type="ChEBI" id="CHEBI:29108"/>
    </reaction>
</comment>
<evidence type="ECO:0000256" key="19">
    <source>
        <dbReference type="ARBA" id="ARBA00036239"/>
    </source>
</evidence>
<evidence type="ECO:0000256" key="2">
    <source>
        <dbReference type="ARBA" id="ARBA00022448"/>
    </source>
</evidence>
<evidence type="ECO:0000259" key="28">
    <source>
        <dbReference type="Pfam" id="PF02931"/>
    </source>
</evidence>
<evidence type="ECO:0000313" key="31">
    <source>
        <dbReference type="Proteomes" id="UP000261540"/>
    </source>
</evidence>
<evidence type="ECO:0000256" key="13">
    <source>
        <dbReference type="ARBA" id="ARBA00023257"/>
    </source>
</evidence>
<keyword evidence="11" id="KW-0675">Receptor</keyword>
<dbReference type="InterPro" id="IPR006029">
    <property type="entry name" value="Neurotrans-gated_channel_TM"/>
</dbReference>
<comment type="catalytic activity">
    <reaction evidence="18">
        <text>K(+)(in) = K(+)(out)</text>
        <dbReference type="Rhea" id="RHEA:29463"/>
        <dbReference type="ChEBI" id="CHEBI:29103"/>
    </reaction>
</comment>
<keyword evidence="15 26" id="KW-0407">Ion channel</keyword>
<evidence type="ECO:0000256" key="25">
    <source>
        <dbReference type="ARBA" id="ARBA00081631"/>
    </source>
</evidence>
<dbReference type="Proteomes" id="UP000261540">
    <property type="component" value="Unplaced"/>
</dbReference>
<dbReference type="PROSITE" id="PS00236">
    <property type="entry name" value="NEUROTR_ION_CHANNEL"/>
    <property type="match status" value="1"/>
</dbReference>
<dbReference type="PRINTS" id="PR00252">
    <property type="entry name" value="NRIONCHANNEL"/>
</dbReference>
<comment type="catalytic activity">
    <reaction evidence="17">
        <text>L-arginine(in) = L-arginine(out)</text>
        <dbReference type="Rhea" id="RHEA:32143"/>
        <dbReference type="ChEBI" id="CHEBI:32682"/>
    </reaction>
</comment>
<evidence type="ECO:0000256" key="8">
    <source>
        <dbReference type="ARBA" id="ARBA00023065"/>
    </source>
</evidence>
<feature type="domain" description="Neurotransmitter-gated ion-channel transmembrane" evidence="29">
    <location>
        <begin position="242"/>
        <end position="560"/>
    </location>
</feature>
<evidence type="ECO:0000256" key="5">
    <source>
        <dbReference type="ARBA" id="ARBA00022729"/>
    </source>
</evidence>
<evidence type="ECO:0000256" key="27">
    <source>
        <dbReference type="SAM" id="MobiDB-lite"/>
    </source>
</evidence>
<dbReference type="GO" id="GO:0045211">
    <property type="term" value="C:postsynaptic membrane"/>
    <property type="evidence" value="ECO:0007669"/>
    <property type="project" value="UniProtKB-SubCell"/>
</dbReference>
<accession>A0A3B3SXQ5</accession>
<keyword evidence="7" id="KW-0770">Synapse</keyword>
<dbReference type="FunFam" id="2.70.170.10:FF:000009">
    <property type="entry name" value="Neuronal acetylcholine receptor subunit alpha-7"/>
    <property type="match status" value="1"/>
</dbReference>
<dbReference type="STRING" id="1676925.ENSPKIP00000035454"/>
<feature type="compositionally biased region" description="Polar residues" evidence="27">
    <location>
        <begin position="357"/>
        <end position="380"/>
    </location>
</feature>
<evidence type="ECO:0000313" key="30">
    <source>
        <dbReference type="Ensembl" id="ENSPKIP00000035454.1"/>
    </source>
</evidence>
<dbReference type="Pfam" id="PF02932">
    <property type="entry name" value="Neur_chan_memb"/>
    <property type="match status" value="1"/>
</dbReference>
<evidence type="ECO:0000256" key="20">
    <source>
        <dbReference type="ARBA" id="ARBA00036634"/>
    </source>
</evidence>
<feature type="region of interest" description="Disordered" evidence="27">
    <location>
        <begin position="443"/>
        <end position="471"/>
    </location>
</feature>
<dbReference type="PANTHER" id="PTHR18945">
    <property type="entry name" value="NEUROTRANSMITTER GATED ION CHANNEL"/>
    <property type="match status" value="1"/>
</dbReference>
<comment type="catalytic activity">
    <reaction evidence="19">
        <text>Na(+)(in) = Na(+)(out)</text>
        <dbReference type="Rhea" id="RHEA:34963"/>
        <dbReference type="ChEBI" id="CHEBI:29101"/>
    </reaction>
</comment>
<keyword evidence="6 26" id="KW-1133">Transmembrane helix</keyword>
<comment type="catalytic activity">
    <reaction evidence="21">
        <text>guanidine(out) = guanidine(in)</text>
        <dbReference type="Rhea" id="RHEA:73883"/>
        <dbReference type="ChEBI" id="CHEBI:30087"/>
    </reaction>
</comment>
<dbReference type="SUPFAM" id="SSF90112">
    <property type="entry name" value="Neurotransmitter-gated ion-channel transmembrane pore"/>
    <property type="match status" value="1"/>
</dbReference>
<feature type="chain" id="PRO_5022264155" description="Neuronal acetylcholine receptor subunit alpha-7" evidence="26">
    <location>
        <begin position="19"/>
        <end position="576"/>
    </location>
</feature>
<evidence type="ECO:0000256" key="17">
    <source>
        <dbReference type="ARBA" id="ARBA00034423"/>
    </source>
</evidence>
<name>A0A3B3SXQ5_9TELE</name>
<evidence type="ECO:0000256" key="22">
    <source>
        <dbReference type="ARBA" id="ARBA00036811"/>
    </source>
</evidence>
<evidence type="ECO:0000256" key="6">
    <source>
        <dbReference type="ARBA" id="ARBA00022989"/>
    </source>
</evidence>
<feature type="region of interest" description="Disordered" evidence="27">
    <location>
        <begin position="355"/>
        <end position="396"/>
    </location>
</feature>
<dbReference type="InterPro" id="IPR036734">
    <property type="entry name" value="Neur_chan_lig-bd_sf"/>
</dbReference>
<sequence>RNVLYLLTFITITHQLCCSPFLSVIHIGPHQRYLLKELLKDYNPMERPVANDTLPITVNLSMILIQIMDVDEKNQVLTTNMWLQMHWYDHYLQWNQSEYPGVKNLRFTTDQVWTPDILLYNSADDKFDSTFKTNVLVNSSGFCQYLPPGIFMSTCNVDVRWFPFDIQRCELKFGSWTFDGWLLDLQMNEADISGYMSNGEWDLVGVPGNRNVVFYDCCKEPYPDVTFIITIRRRTLYYALNLLIPCVLLSSMTLLIFLLPANSGEKISLGITVLLSLTVFMLLVAEIMPATSDSIPLIGQYFASTMVIVGMSVVATVVVLQYHHHDPNGADMPQWVQVILFQWVAWFLRMKRPGDSGNPNSRTCAANLRRCSSGSQSRSIPNPPDPSLHPMHTQNLPQAHNSLSHLHSQSSTNNNGNLLYISFQNLDDPPLLPEQAQRIGTVTRKGGSGSMASSPPPHMPPQFSNPPTAASNLDTMGCSSTISSSFGLGAATGCLGVSSPTMGDPRLQAILEEVRFLADRYREQSESEVVVDQWRFAAAVIDRLCLVAFSVFNIICTISILMSAPNFVEAVSKDFV</sequence>
<keyword evidence="13" id="KW-0628">Postsynaptic cell membrane</keyword>
<comment type="catalytic activity">
    <reaction evidence="1">
        <text>NH4(+)(in) = NH4(+)(out)</text>
        <dbReference type="Rhea" id="RHEA:28747"/>
        <dbReference type="ChEBI" id="CHEBI:28938"/>
    </reaction>
</comment>
<dbReference type="CDD" id="cd19051">
    <property type="entry name" value="LGIC_TM_cation"/>
    <property type="match status" value="1"/>
</dbReference>
<feature type="domain" description="Neurotransmitter-gated ion-channel ligand-binding" evidence="28">
    <location>
        <begin position="33"/>
        <end position="235"/>
    </location>
</feature>
<protein>
    <recommendedName>
        <fullName evidence="24">Neuronal acetylcholine receptor subunit alpha-7</fullName>
    </recommendedName>
    <alternativeName>
        <fullName evidence="25">Nicotinic acetylcholine receptor subunit alpha-7</fullName>
    </alternativeName>
</protein>
<reference evidence="30" key="1">
    <citation type="submission" date="2025-08" db="UniProtKB">
        <authorList>
            <consortium name="Ensembl"/>
        </authorList>
    </citation>
    <scope>IDENTIFICATION</scope>
</reference>
<feature type="transmembrane region" description="Helical" evidence="26">
    <location>
        <begin position="267"/>
        <end position="285"/>
    </location>
</feature>
<evidence type="ECO:0000256" key="26">
    <source>
        <dbReference type="RuleBase" id="RU000687"/>
    </source>
</evidence>
<evidence type="ECO:0000256" key="15">
    <source>
        <dbReference type="ARBA" id="ARBA00023303"/>
    </source>
</evidence>
<keyword evidence="14" id="KW-1071">Ligand-gated ion channel</keyword>
<keyword evidence="4 26" id="KW-0812">Transmembrane</keyword>
<evidence type="ECO:0000256" key="23">
    <source>
        <dbReference type="ARBA" id="ARBA00037939"/>
    </source>
</evidence>
<dbReference type="InterPro" id="IPR006201">
    <property type="entry name" value="Neur_channel"/>
</dbReference>
<keyword evidence="8 26" id="KW-0406">Ion transport</keyword>
<keyword evidence="10" id="KW-1015">Disulfide bond</keyword>
<dbReference type="NCBIfam" id="TIGR00860">
    <property type="entry name" value="LIC"/>
    <property type="match status" value="1"/>
</dbReference>
<dbReference type="Pfam" id="PF02931">
    <property type="entry name" value="Neur_chan_LBD"/>
    <property type="match status" value="1"/>
</dbReference>
<feature type="transmembrane region" description="Helical" evidence="26">
    <location>
        <begin position="544"/>
        <end position="564"/>
    </location>
</feature>
<feature type="signal peptide" evidence="26">
    <location>
        <begin position="1"/>
        <end position="18"/>
    </location>
</feature>
<evidence type="ECO:0000256" key="21">
    <source>
        <dbReference type="ARBA" id="ARBA00036754"/>
    </source>
</evidence>
<keyword evidence="12" id="KW-0325">Glycoprotein</keyword>
<evidence type="ECO:0000256" key="18">
    <source>
        <dbReference type="ARBA" id="ARBA00034430"/>
    </source>
</evidence>
<dbReference type="FunFam" id="1.20.58.390:FF:000011">
    <property type="entry name" value="neuronal acetylcholine receptor subunit alpha-7"/>
    <property type="match status" value="1"/>
</dbReference>
<dbReference type="InterPro" id="IPR006202">
    <property type="entry name" value="Neur_chan_lig-bd"/>
</dbReference>
<keyword evidence="9 26" id="KW-0472">Membrane</keyword>
<dbReference type="InterPro" id="IPR002394">
    <property type="entry name" value="Nicotinic_acetylcholine_rcpt"/>
</dbReference>
<dbReference type="GO" id="GO:0022848">
    <property type="term" value="F:acetylcholine-gated monoatomic cation-selective channel activity"/>
    <property type="evidence" value="ECO:0007669"/>
    <property type="project" value="InterPro"/>
</dbReference>
<evidence type="ECO:0000256" key="4">
    <source>
        <dbReference type="ARBA" id="ARBA00022692"/>
    </source>
</evidence>
<proteinExistence type="inferred from homology"/>
<comment type="subcellular location">
    <subcellularLocation>
        <location evidence="16">Postsynaptic cell membrane</location>
        <topology evidence="16">Multi-pass membrane protein</topology>
    </subcellularLocation>
</comment>
<feature type="transmembrane region" description="Helical" evidence="26">
    <location>
        <begin position="297"/>
        <end position="320"/>
    </location>
</feature>
<dbReference type="PRINTS" id="PR00254">
    <property type="entry name" value="NICOTINICR"/>
</dbReference>
<evidence type="ECO:0000256" key="16">
    <source>
        <dbReference type="ARBA" id="ARBA00034104"/>
    </source>
</evidence>
<dbReference type="Gene3D" id="1.20.58.390">
    <property type="entry name" value="Neurotransmitter-gated ion-channel transmembrane domain"/>
    <property type="match status" value="2"/>
</dbReference>
<evidence type="ECO:0000256" key="12">
    <source>
        <dbReference type="ARBA" id="ARBA00023180"/>
    </source>
</evidence>
<dbReference type="InterPro" id="IPR036719">
    <property type="entry name" value="Neuro-gated_channel_TM_sf"/>
</dbReference>
<keyword evidence="31" id="KW-1185">Reference proteome</keyword>
<keyword evidence="5 26" id="KW-0732">Signal</keyword>
<feature type="compositionally biased region" description="Pro residues" evidence="27">
    <location>
        <begin position="454"/>
        <end position="464"/>
    </location>
</feature>
<comment type="similarity">
    <text evidence="23">Belongs to the ligand-gated ion channel (TC 1.A.9) family. Acetylcholine receptor (TC 1.A.9.1) subfamily. Alpha-7/CHRNA7 sub-subfamily.</text>
</comment>
<evidence type="ECO:0000256" key="3">
    <source>
        <dbReference type="ARBA" id="ARBA00022475"/>
    </source>
</evidence>
<evidence type="ECO:0000256" key="7">
    <source>
        <dbReference type="ARBA" id="ARBA00023018"/>
    </source>
</evidence>
<dbReference type="AlphaFoldDB" id="A0A3B3SXQ5"/>
<organism evidence="30 31">
    <name type="scientific">Paramormyrops kingsleyae</name>
    <dbReference type="NCBI Taxonomy" id="1676925"/>
    <lineage>
        <taxon>Eukaryota</taxon>
        <taxon>Metazoa</taxon>
        <taxon>Chordata</taxon>
        <taxon>Craniata</taxon>
        <taxon>Vertebrata</taxon>
        <taxon>Euteleostomi</taxon>
        <taxon>Actinopterygii</taxon>
        <taxon>Neopterygii</taxon>
        <taxon>Teleostei</taxon>
        <taxon>Osteoglossocephala</taxon>
        <taxon>Osteoglossomorpha</taxon>
        <taxon>Osteoglossiformes</taxon>
        <taxon>Mormyridae</taxon>
        <taxon>Paramormyrops</taxon>
    </lineage>
</organism>
<evidence type="ECO:0000256" key="9">
    <source>
        <dbReference type="ARBA" id="ARBA00023136"/>
    </source>
</evidence>
<comment type="catalytic activity">
    <reaction evidence="22">
        <text>choline(out) = choline(in)</text>
        <dbReference type="Rhea" id="RHEA:32751"/>
        <dbReference type="ChEBI" id="CHEBI:15354"/>
    </reaction>
</comment>
<evidence type="ECO:0000256" key="24">
    <source>
        <dbReference type="ARBA" id="ARBA00040003"/>
    </source>
</evidence>
<dbReference type="InterPro" id="IPR018000">
    <property type="entry name" value="Neurotransmitter_ion_chnl_CS"/>
</dbReference>
<reference evidence="30" key="2">
    <citation type="submission" date="2025-09" db="UniProtKB">
        <authorList>
            <consortium name="Ensembl"/>
        </authorList>
    </citation>
    <scope>IDENTIFICATION</scope>
</reference>
<dbReference type="GeneTree" id="ENSGT00940000164921"/>
<evidence type="ECO:0000256" key="11">
    <source>
        <dbReference type="ARBA" id="ARBA00023170"/>
    </source>
</evidence>
<evidence type="ECO:0000256" key="10">
    <source>
        <dbReference type="ARBA" id="ARBA00023157"/>
    </source>
</evidence>
<keyword evidence="3" id="KW-1003">Cell membrane</keyword>
<dbReference type="FunFam" id="1.20.58.390:FF:000007">
    <property type="entry name" value="Neuronal acetylcholine receptor subunit alpha-7"/>
    <property type="match status" value="1"/>
</dbReference>
<evidence type="ECO:0000256" key="1">
    <source>
        <dbReference type="ARBA" id="ARBA00000309"/>
    </source>
</evidence>
<dbReference type="Ensembl" id="ENSPKIT00000016385.1">
    <property type="protein sequence ID" value="ENSPKIP00000035454.1"/>
    <property type="gene ID" value="ENSPKIG00000014375.1"/>
</dbReference>
<dbReference type="GO" id="GO:0004888">
    <property type="term" value="F:transmembrane signaling receptor activity"/>
    <property type="evidence" value="ECO:0007669"/>
    <property type="project" value="InterPro"/>
</dbReference>
<dbReference type="SUPFAM" id="SSF63712">
    <property type="entry name" value="Nicotinic receptor ligand binding domain-like"/>
    <property type="match status" value="1"/>
</dbReference>
<evidence type="ECO:0000256" key="14">
    <source>
        <dbReference type="ARBA" id="ARBA00023286"/>
    </source>
</evidence>
<dbReference type="Gene3D" id="2.70.170.10">
    <property type="entry name" value="Neurotransmitter-gated ion-channel ligand-binding domain"/>
    <property type="match status" value="1"/>
</dbReference>
<dbReference type="InterPro" id="IPR038050">
    <property type="entry name" value="Neuro_actylchol_rec"/>
</dbReference>